<evidence type="ECO:0000256" key="7">
    <source>
        <dbReference type="ARBA" id="ARBA00023065"/>
    </source>
</evidence>
<dbReference type="GO" id="GO:0006811">
    <property type="term" value="P:monoatomic ion transport"/>
    <property type="evidence" value="ECO:0007669"/>
    <property type="project" value="UniProtKB-KW"/>
</dbReference>
<keyword evidence="10" id="KW-0998">Cell outer membrane</keyword>
<feature type="transmembrane region" description="Helical" evidence="11">
    <location>
        <begin position="67"/>
        <end position="86"/>
    </location>
</feature>
<dbReference type="GO" id="GO:0015288">
    <property type="term" value="F:porin activity"/>
    <property type="evidence" value="ECO:0007669"/>
    <property type="project" value="UniProtKB-KW"/>
</dbReference>
<evidence type="ECO:0000259" key="12">
    <source>
        <dbReference type="Pfam" id="PF13609"/>
    </source>
</evidence>
<dbReference type="Proteomes" id="UP000236753">
    <property type="component" value="Unassembled WGS sequence"/>
</dbReference>
<dbReference type="GO" id="GO:0046930">
    <property type="term" value="C:pore complex"/>
    <property type="evidence" value="ECO:0007669"/>
    <property type="project" value="UniProtKB-KW"/>
</dbReference>
<dbReference type="PANTHER" id="PTHR34501:SF9">
    <property type="entry name" value="MAJOR OUTER MEMBRANE PROTEIN P.IA"/>
    <property type="match status" value="1"/>
</dbReference>
<feature type="domain" description="Porin" evidence="12">
    <location>
        <begin position="71"/>
        <end position="443"/>
    </location>
</feature>
<dbReference type="Pfam" id="PF13609">
    <property type="entry name" value="Porin_4"/>
    <property type="match status" value="1"/>
</dbReference>
<organism evidence="13 14">
    <name type="scientific">Nitrosomonas ureae</name>
    <dbReference type="NCBI Taxonomy" id="44577"/>
    <lineage>
        <taxon>Bacteria</taxon>
        <taxon>Pseudomonadati</taxon>
        <taxon>Pseudomonadota</taxon>
        <taxon>Betaproteobacteria</taxon>
        <taxon>Nitrosomonadales</taxon>
        <taxon>Nitrosomonadaceae</taxon>
        <taxon>Nitrosomonas</taxon>
    </lineage>
</organism>
<dbReference type="InterPro" id="IPR033900">
    <property type="entry name" value="Gram_neg_porin_domain"/>
</dbReference>
<evidence type="ECO:0000256" key="3">
    <source>
        <dbReference type="ARBA" id="ARBA00022448"/>
    </source>
</evidence>
<dbReference type="EMBL" id="FNUX01000001">
    <property type="protein sequence ID" value="SEF38739.1"/>
    <property type="molecule type" value="Genomic_DNA"/>
</dbReference>
<comment type="subcellular location">
    <subcellularLocation>
        <location evidence="1">Cell outer membrane</location>
        <topology evidence="1">Multi-pass membrane protein</topology>
    </subcellularLocation>
</comment>
<dbReference type="AlphaFoldDB" id="A0A1H5RK72"/>
<keyword evidence="5 11" id="KW-0812">Transmembrane</keyword>
<keyword evidence="11" id="KW-1133">Transmembrane helix</keyword>
<dbReference type="InterPro" id="IPR023614">
    <property type="entry name" value="Porin_dom_sf"/>
</dbReference>
<evidence type="ECO:0000256" key="1">
    <source>
        <dbReference type="ARBA" id="ARBA00004571"/>
    </source>
</evidence>
<dbReference type="GO" id="GO:0009279">
    <property type="term" value="C:cell outer membrane"/>
    <property type="evidence" value="ECO:0007669"/>
    <property type="project" value="UniProtKB-SubCell"/>
</dbReference>
<dbReference type="PANTHER" id="PTHR34501">
    <property type="entry name" value="PROTEIN YDDL-RELATED"/>
    <property type="match status" value="1"/>
</dbReference>
<evidence type="ECO:0000256" key="9">
    <source>
        <dbReference type="ARBA" id="ARBA00023136"/>
    </source>
</evidence>
<keyword evidence="3" id="KW-0813">Transport</keyword>
<evidence type="ECO:0000256" key="2">
    <source>
        <dbReference type="ARBA" id="ARBA00011233"/>
    </source>
</evidence>
<evidence type="ECO:0000256" key="6">
    <source>
        <dbReference type="ARBA" id="ARBA00022729"/>
    </source>
</evidence>
<accession>A0A1H5RK72</accession>
<evidence type="ECO:0000256" key="8">
    <source>
        <dbReference type="ARBA" id="ARBA00023114"/>
    </source>
</evidence>
<proteinExistence type="predicted"/>
<sequence>MQHHGVKFIKYARFSCRMLMCSAQSNQTLRVGGSGQAGCIPLECSRAKRTAPIVLTLKENFRMKKKLISLAVAGVLAAPMVVSAQGTNVTLFGSVQAEYATVNKDGQSSQALIGDDAGRSRMGMHVTENLGGGLKAKAHVEYGFNTGSGATGVARERWVALANDSWGEVKFGRVQSPFKDFAGGMTIDPFAYTTLQAAGSGGTMTASANGLGSGAQSFVNSAVRYDSPRVEGFSFAGILMPGDSNRLDAANFISPTDTFQGSQSNSGGEDGEWDFQVAGKYEAQVAGHNLGAFGGYSRDNLSTRQKTLNPAVLHNNEHIWRGGLMWGFQNFKLSGQYERISNAIGAATCSNAAALGNPGTGLGDSRSHCNSAMNLGGDGHLWFASGQYDWGNTSIIAQGGMSDANATATALKHEVSTFTVGLIHNLSKRSSLFGGYQRGMVDDKAANPLRDHNTYSVGMRHNF</sequence>
<keyword evidence="4" id="KW-1134">Transmembrane beta strand</keyword>
<dbReference type="SUPFAM" id="SSF56935">
    <property type="entry name" value="Porins"/>
    <property type="match status" value="1"/>
</dbReference>
<keyword evidence="9 11" id="KW-0472">Membrane</keyword>
<evidence type="ECO:0000256" key="5">
    <source>
        <dbReference type="ARBA" id="ARBA00022692"/>
    </source>
</evidence>
<keyword evidence="6" id="KW-0732">Signal</keyword>
<name>A0A1H5RK72_9PROT</name>
<keyword evidence="7" id="KW-0406">Ion transport</keyword>
<reference evidence="13 14" key="1">
    <citation type="submission" date="2016-10" db="EMBL/GenBank/DDBJ databases">
        <authorList>
            <person name="de Groot N.N."/>
        </authorList>
    </citation>
    <scope>NUCLEOTIDE SEQUENCE [LARGE SCALE GENOMIC DNA]</scope>
    <source>
        <strain evidence="13 14">Nm13</strain>
    </source>
</reference>
<protein>
    <submittedName>
        <fullName evidence="13">Outer membrane protein (Porin)</fullName>
    </submittedName>
</protein>
<comment type="subunit">
    <text evidence="2">Homotrimer.</text>
</comment>
<evidence type="ECO:0000256" key="11">
    <source>
        <dbReference type="SAM" id="Phobius"/>
    </source>
</evidence>
<dbReference type="InterPro" id="IPR050298">
    <property type="entry name" value="Gram-neg_bact_OMP"/>
</dbReference>
<evidence type="ECO:0000256" key="10">
    <source>
        <dbReference type="ARBA" id="ARBA00023237"/>
    </source>
</evidence>
<evidence type="ECO:0000313" key="13">
    <source>
        <dbReference type="EMBL" id="SEF38739.1"/>
    </source>
</evidence>
<evidence type="ECO:0000256" key="4">
    <source>
        <dbReference type="ARBA" id="ARBA00022452"/>
    </source>
</evidence>
<evidence type="ECO:0000313" key="14">
    <source>
        <dbReference type="Proteomes" id="UP000236753"/>
    </source>
</evidence>
<dbReference type="Gene3D" id="2.40.160.10">
    <property type="entry name" value="Porin"/>
    <property type="match status" value="1"/>
</dbReference>
<dbReference type="CDD" id="cd00342">
    <property type="entry name" value="gram_neg_porins"/>
    <property type="match status" value="1"/>
</dbReference>
<keyword evidence="8" id="KW-0626">Porin</keyword>
<gene>
    <name evidence="13" type="ORF">SAMN05216334_10127</name>
</gene>